<dbReference type="GeneID" id="66100471"/>
<gene>
    <name evidence="2" type="ORF">BT62DRAFT_1014270</name>
</gene>
<feature type="region of interest" description="Disordered" evidence="1">
    <location>
        <begin position="1"/>
        <end position="20"/>
    </location>
</feature>
<name>A0A9P8AKY0_9AGAR</name>
<sequence length="253" mass="27709">MDVHHHDLTAGTKCDASRQMRGFSPPRKVSFLSSPSNSSTITFFKFPAVLDLFIRIASVFVVKFSLPNLRFNANSFLTIPAKTKHTGLGDSGNGMRPIAPYVISDPTLSHVDSTAQDVQLQSVAEESYLHHGNTIKYARVGYPNVFISLSSKPMQAEDELGIKEVHRLPFSNGCRPKLTVALTRLGSFVFGGLSQAANITPHATSIRIFIGHGLKDRIITLNRPRLSIAALKQLGFRVHTGTSESNGVAYNIY</sequence>
<dbReference type="Proteomes" id="UP000812287">
    <property type="component" value="Unassembled WGS sequence"/>
</dbReference>
<reference evidence="2" key="1">
    <citation type="submission" date="2020-11" db="EMBL/GenBank/DDBJ databases">
        <title>Adaptations for nitrogen fixation in a non-lichenized fungal sporocarp promotes dispersal by wood-feeding termites.</title>
        <authorList>
            <consortium name="DOE Joint Genome Institute"/>
            <person name="Koch R.A."/>
            <person name="Yoon G."/>
            <person name="Arayal U."/>
            <person name="Lail K."/>
            <person name="Amirebrahimi M."/>
            <person name="Labutti K."/>
            <person name="Lipzen A."/>
            <person name="Riley R."/>
            <person name="Barry K."/>
            <person name="Henrissat B."/>
            <person name="Grigoriev I.V."/>
            <person name="Herr J.R."/>
            <person name="Aime M.C."/>
        </authorList>
    </citation>
    <scope>NUCLEOTIDE SEQUENCE</scope>
    <source>
        <strain evidence="2">MCA 3950</strain>
    </source>
</reference>
<evidence type="ECO:0000313" key="2">
    <source>
        <dbReference type="EMBL" id="KAG7439175.1"/>
    </source>
</evidence>
<dbReference type="AlphaFoldDB" id="A0A9P8AKY0"/>
<organism evidence="2 3">
    <name type="scientific">Guyanagaster necrorhizus</name>
    <dbReference type="NCBI Taxonomy" id="856835"/>
    <lineage>
        <taxon>Eukaryota</taxon>
        <taxon>Fungi</taxon>
        <taxon>Dikarya</taxon>
        <taxon>Basidiomycota</taxon>
        <taxon>Agaricomycotina</taxon>
        <taxon>Agaricomycetes</taxon>
        <taxon>Agaricomycetidae</taxon>
        <taxon>Agaricales</taxon>
        <taxon>Marasmiineae</taxon>
        <taxon>Physalacriaceae</taxon>
        <taxon>Guyanagaster</taxon>
    </lineage>
</organism>
<protein>
    <submittedName>
        <fullName evidence="2">Uncharacterized protein</fullName>
    </submittedName>
</protein>
<dbReference type="OrthoDB" id="2418081at2759"/>
<dbReference type="RefSeq" id="XP_043032679.1">
    <property type="nucleotide sequence ID" value="XM_043178184.1"/>
</dbReference>
<accession>A0A9P8AKY0</accession>
<dbReference type="EMBL" id="MU250610">
    <property type="protein sequence ID" value="KAG7439175.1"/>
    <property type="molecule type" value="Genomic_DNA"/>
</dbReference>
<evidence type="ECO:0000313" key="3">
    <source>
        <dbReference type="Proteomes" id="UP000812287"/>
    </source>
</evidence>
<evidence type="ECO:0000256" key="1">
    <source>
        <dbReference type="SAM" id="MobiDB-lite"/>
    </source>
</evidence>
<keyword evidence="3" id="KW-1185">Reference proteome</keyword>
<proteinExistence type="predicted"/>
<comment type="caution">
    <text evidence="2">The sequence shown here is derived from an EMBL/GenBank/DDBJ whole genome shotgun (WGS) entry which is preliminary data.</text>
</comment>